<protein>
    <submittedName>
        <fullName evidence="2">Pentapeptide repeat family protein</fullName>
    </submittedName>
</protein>
<dbReference type="SUPFAM" id="SSF141571">
    <property type="entry name" value="Pentapeptide repeat-like"/>
    <property type="match status" value="2"/>
</dbReference>
<dbReference type="EMBL" id="CP000108">
    <property type="protein sequence ID" value="ABB28979.1"/>
    <property type="molecule type" value="Genomic_DNA"/>
</dbReference>
<dbReference type="PANTHER" id="PTHR14136:SF17">
    <property type="entry name" value="BTB_POZ DOMAIN-CONTAINING PROTEIN KCTD9"/>
    <property type="match status" value="1"/>
</dbReference>
<dbReference type="STRING" id="340177.Cag_1728"/>
<gene>
    <name evidence="2" type="ordered locus">Cag_1728</name>
</gene>
<dbReference type="Pfam" id="PF00805">
    <property type="entry name" value="Pentapeptide"/>
    <property type="match status" value="4"/>
</dbReference>
<dbReference type="AlphaFoldDB" id="Q3APU6"/>
<reference evidence="2" key="1">
    <citation type="submission" date="2005-08" db="EMBL/GenBank/DDBJ databases">
        <title>Complete sequence of Chlorobium chlorochromatii CaD3.</title>
        <authorList>
            <person name="Copeland A."/>
            <person name="Lucas S."/>
            <person name="Lapidus A."/>
            <person name="Barry K."/>
            <person name="Detter J.C."/>
            <person name="Glavina T."/>
            <person name="Hammon N."/>
            <person name="Israni S."/>
            <person name="Pitluck S."/>
            <person name="Bryant D."/>
            <person name="Schmutz J."/>
            <person name="Larimer F."/>
            <person name="Land M."/>
            <person name="Kyrpides N."/>
            <person name="Ivanova N."/>
            <person name="Richardson P."/>
        </authorList>
    </citation>
    <scope>NUCLEOTIDE SEQUENCE [LARGE SCALE GENOMIC DNA]</scope>
    <source>
        <strain evidence="2">CaD3</strain>
    </source>
</reference>
<dbReference type="eggNOG" id="COG1357">
    <property type="taxonomic scope" value="Bacteria"/>
</dbReference>
<dbReference type="InterPro" id="IPR001646">
    <property type="entry name" value="5peptide_repeat"/>
</dbReference>
<dbReference type="HOGENOM" id="CLU_033401_12_0_10"/>
<sequence length="389" mass="41148">MRLTFPPAVSLQFFNMNNQSMISSFFQRMAFTALVASALPSSLFAYDRAHVTLLQQGVAVWNNQRQATMGQTLDLSRAPLAKAQLGEANLAHVSLSSAFLQAANLRGANLQAANLRWSVLDGADLRDAVLVGAHLFEASLVKADARGANFKSATSLEQADLSGALVSNNTIVPSGERAHGQWALRHHATFVQEPERPIASIASAISFSPERTITSPPNSAPTTVSQSAVTAHPSNVVPSPQASAQAPITKEYARATLNGVNWSNADLAGANFYKADMKGAQLQGANLQGAHCDRAFLLQANLQGANLTKALLFGATLDKADLRNANLTEASLFGANCEGADLRGAILTRANVTDAVLTNALISSTTVLPSGKAATRQWALMQQAIFSQD</sequence>
<evidence type="ECO:0000256" key="1">
    <source>
        <dbReference type="SAM" id="MobiDB-lite"/>
    </source>
</evidence>
<proteinExistence type="predicted"/>
<dbReference type="KEGG" id="cch:Cag_1728"/>
<accession>Q3APU6</accession>
<organism evidence="2">
    <name type="scientific">Chlorobium chlorochromatii (strain CaD3)</name>
    <dbReference type="NCBI Taxonomy" id="340177"/>
    <lineage>
        <taxon>Bacteria</taxon>
        <taxon>Pseudomonadati</taxon>
        <taxon>Chlorobiota</taxon>
        <taxon>Chlorobiia</taxon>
        <taxon>Chlorobiales</taxon>
        <taxon>Chlorobiaceae</taxon>
        <taxon>Chlorobium/Pelodictyon group</taxon>
        <taxon>Chlorobium</taxon>
    </lineage>
</organism>
<feature type="region of interest" description="Disordered" evidence="1">
    <location>
        <begin position="210"/>
        <end position="244"/>
    </location>
</feature>
<dbReference type="Gene3D" id="2.160.20.80">
    <property type="entry name" value="E3 ubiquitin-protein ligase SopA"/>
    <property type="match status" value="2"/>
</dbReference>
<name>Q3APU6_CHLCH</name>
<dbReference type="PANTHER" id="PTHR14136">
    <property type="entry name" value="BTB_POZ DOMAIN-CONTAINING PROTEIN KCTD9"/>
    <property type="match status" value="1"/>
</dbReference>
<evidence type="ECO:0000313" key="2">
    <source>
        <dbReference type="EMBL" id="ABB28979.1"/>
    </source>
</evidence>
<dbReference type="OrthoDB" id="593722at2"/>
<dbReference type="InterPro" id="IPR051082">
    <property type="entry name" value="Pentapeptide-BTB/POZ_domain"/>
</dbReference>